<dbReference type="Pfam" id="PF01590">
    <property type="entry name" value="GAF"/>
    <property type="match status" value="1"/>
</dbReference>
<dbReference type="Gene3D" id="1.10.287.130">
    <property type="match status" value="1"/>
</dbReference>
<comment type="catalytic activity">
    <reaction evidence="1">
        <text>ATP + protein L-histidine = ADP + protein N-phospho-L-histidine.</text>
        <dbReference type="EC" id="2.7.13.3"/>
    </reaction>
</comment>
<keyword evidence="12" id="KW-0175">Coiled coil</keyword>
<dbReference type="Pfam" id="PF00512">
    <property type="entry name" value="HisKA"/>
    <property type="match status" value="1"/>
</dbReference>
<evidence type="ECO:0000256" key="7">
    <source>
        <dbReference type="ARBA" id="ARBA00022679"/>
    </source>
</evidence>
<organism evidence="16 17">
    <name type="scientific">Alkalilimnicola ehrlichii</name>
    <dbReference type="NCBI Taxonomy" id="351052"/>
    <lineage>
        <taxon>Bacteria</taxon>
        <taxon>Pseudomonadati</taxon>
        <taxon>Pseudomonadota</taxon>
        <taxon>Gammaproteobacteria</taxon>
        <taxon>Chromatiales</taxon>
        <taxon>Ectothiorhodospiraceae</taxon>
        <taxon>Alkalilimnicola</taxon>
    </lineage>
</organism>
<dbReference type="SUPFAM" id="SSF55874">
    <property type="entry name" value="ATPase domain of HSP90 chaperone/DNA topoisomerase II/histidine kinase"/>
    <property type="match status" value="1"/>
</dbReference>
<dbReference type="InterPro" id="IPR013515">
    <property type="entry name" value="Phytochrome_cen-reg"/>
</dbReference>
<dbReference type="PANTHER" id="PTHR43711">
    <property type="entry name" value="TWO-COMPONENT HISTIDINE KINASE"/>
    <property type="match status" value="1"/>
</dbReference>
<dbReference type="SMART" id="SM00388">
    <property type="entry name" value="HisKA"/>
    <property type="match status" value="1"/>
</dbReference>
<evidence type="ECO:0000256" key="13">
    <source>
        <dbReference type="SAM" id="MobiDB-lite"/>
    </source>
</evidence>
<dbReference type="EMBL" id="NFZW01000016">
    <property type="protein sequence ID" value="RFA34443.1"/>
    <property type="molecule type" value="Genomic_DNA"/>
</dbReference>
<dbReference type="InterPro" id="IPR036890">
    <property type="entry name" value="HATPase_C_sf"/>
</dbReference>
<protein>
    <recommendedName>
        <fullName evidence="3">histidine kinase</fullName>
        <ecNumber evidence="3">2.7.13.3</ecNumber>
    </recommendedName>
</protein>
<dbReference type="SUPFAM" id="SSF55785">
    <property type="entry name" value="PYP-like sensor domain (PAS domain)"/>
    <property type="match status" value="1"/>
</dbReference>
<feature type="coiled-coil region" evidence="12">
    <location>
        <begin position="319"/>
        <end position="346"/>
    </location>
</feature>
<evidence type="ECO:0000256" key="11">
    <source>
        <dbReference type="ARBA" id="ARBA00023170"/>
    </source>
</evidence>
<dbReference type="InterPro" id="IPR003594">
    <property type="entry name" value="HATPase_dom"/>
</dbReference>
<accession>A0A3E0WQH3</accession>
<dbReference type="GO" id="GO:0006355">
    <property type="term" value="P:regulation of DNA-templated transcription"/>
    <property type="evidence" value="ECO:0007669"/>
    <property type="project" value="InterPro"/>
</dbReference>
<dbReference type="SUPFAM" id="SSF55781">
    <property type="entry name" value="GAF domain-like"/>
    <property type="match status" value="2"/>
</dbReference>
<dbReference type="PROSITE" id="PS50046">
    <property type="entry name" value="PHYTOCHROME_2"/>
    <property type="match status" value="1"/>
</dbReference>
<dbReference type="InterPro" id="IPR043150">
    <property type="entry name" value="Phytochrome_PHY_sf"/>
</dbReference>
<dbReference type="CDD" id="cd00075">
    <property type="entry name" value="HATPase"/>
    <property type="match status" value="1"/>
</dbReference>
<keyword evidence="17" id="KW-1185">Reference proteome</keyword>
<dbReference type="Proteomes" id="UP000256763">
    <property type="component" value="Unassembled WGS sequence"/>
</dbReference>
<evidence type="ECO:0000256" key="9">
    <source>
        <dbReference type="ARBA" id="ARBA00022991"/>
    </source>
</evidence>
<feature type="region of interest" description="Disordered" evidence="13">
    <location>
        <begin position="718"/>
        <end position="740"/>
    </location>
</feature>
<keyword evidence="11" id="KW-0675">Receptor</keyword>
<sequence length="740" mass="81565">MKDEQQPLTPEDMAHCAEEPIHIPGAIQPHGILLACQGPELRLLQVSANLGEFVPAKIEELLGQPIALLLGENQSAKLQALLQTQAFPAANPLHVELGERAFDGIAHDSEGVTVLELEPCSADQPAAATDLLQAVGRLRTSGNLNELHRIAVEAVRELTDFDRVMLYQFDDDGHGEVVAEAKAHDLEPYLGLHYPAADIPAQARELYRRNWLRIIPDAAYTPVPLIPAQRPDTRRPLDMSCSVLRSVSPVHREYMANAGFRASMSVSLLRGDKLWGLIACVHGSPRRVPYVTRQACETIGQLMSLQTSALLELEERAARQQKQAVLERLQRALTSSEEEIPAALLREPVALLELTGARGAALVIDGHIDTAGTCPPEHELDGIVELALGQQREGLFRTEQLPLLHPPAARYADVAAGVLAVVIPKPGRNGVVWLLPEQQTLVNWAGKPVKKVEPTADGIRLHPRRSFALWQDQVRGRSRRWHPVEIWAATELRRLAMELDLGRQVKRERVAVQAREELLGVVSHDLRTPLSVTLIQTALIKRMLASEASNRDRLWHALERIEAAGNRMRSLIEDLLLANRFETGSFALEARPMKAREAMNETLQLLRPIAEAKGVALLDNQHSETVINADPDRLFQILLNLVSNAIRFTPEGGRVTLTTDDLADSVEFSVQDTGPGIPASEQQRIFERFHGSGVAGGLGLGLYIARNIVKAHGGEIEVESEPGTGSTFRFRIPRGEPHPR</sequence>
<dbReference type="Gene3D" id="3.30.450.40">
    <property type="match status" value="1"/>
</dbReference>
<dbReference type="PRINTS" id="PR00344">
    <property type="entry name" value="BCTRLSENSOR"/>
</dbReference>
<evidence type="ECO:0000256" key="3">
    <source>
        <dbReference type="ARBA" id="ARBA00012438"/>
    </source>
</evidence>
<evidence type="ECO:0000256" key="10">
    <source>
        <dbReference type="ARBA" id="ARBA00023012"/>
    </source>
</evidence>
<dbReference type="InterPro" id="IPR003661">
    <property type="entry name" value="HisK_dim/P_dom"/>
</dbReference>
<name>A0A3E0WQH3_9GAMM</name>
<dbReference type="InterPro" id="IPR003018">
    <property type="entry name" value="GAF"/>
</dbReference>
<evidence type="ECO:0000256" key="1">
    <source>
        <dbReference type="ARBA" id="ARBA00000085"/>
    </source>
</evidence>
<keyword evidence="7" id="KW-0808">Transferase</keyword>
<dbReference type="GO" id="GO:0009584">
    <property type="term" value="P:detection of visible light"/>
    <property type="evidence" value="ECO:0007669"/>
    <property type="project" value="InterPro"/>
</dbReference>
<dbReference type="Gene3D" id="3.30.450.270">
    <property type="match status" value="1"/>
</dbReference>
<dbReference type="InterPro" id="IPR029016">
    <property type="entry name" value="GAF-like_dom_sf"/>
</dbReference>
<keyword evidence="5" id="KW-0597">Phosphoprotein</keyword>
<dbReference type="Pfam" id="PF00360">
    <property type="entry name" value="PHY"/>
    <property type="match status" value="1"/>
</dbReference>
<dbReference type="EC" id="2.7.13.3" evidence="3"/>
<feature type="domain" description="Phytochrome chromophore attachment site" evidence="14">
    <location>
        <begin position="143"/>
        <end position="301"/>
    </location>
</feature>
<evidence type="ECO:0000256" key="4">
    <source>
        <dbReference type="ARBA" id="ARBA00022543"/>
    </source>
</evidence>
<dbReference type="InterPro" id="IPR004358">
    <property type="entry name" value="Sig_transdc_His_kin-like_C"/>
</dbReference>
<dbReference type="AlphaFoldDB" id="A0A3E0WQH3"/>
<dbReference type="InterPro" id="IPR036097">
    <property type="entry name" value="HisK_dim/P_sf"/>
</dbReference>
<dbReference type="PANTHER" id="PTHR43711:SF1">
    <property type="entry name" value="HISTIDINE KINASE 1"/>
    <property type="match status" value="1"/>
</dbReference>
<dbReference type="Pfam" id="PF08446">
    <property type="entry name" value="PAS_2"/>
    <property type="match status" value="1"/>
</dbReference>
<keyword evidence="9" id="KW-0157">Chromophore</keyword>
<dbReference type="InterPro" id="IPR050736">
    <property type="entry name" value="Sensor_HK_Regulatory"/>
</dbReference>
<keyword evidence="6" id="KW-0716">Sensory transduction</keyword>
<reference evidence="17" key="1">
    <citation type="submission" date="2017-05" db="EMBL/GenBank/DDBJ databases">
        <authorList>
            <person name="Sharma S."/>
            <person name="Sidhu C."/>
            <person name="Pinnaka A.K."/>
        </authorList>
    </citation>
    <scope>NUCLEOTIDE SEQUENCE [LARGE SCALE GENOMIC DNA]</scope>
    <source>
        <strain evidence="17">AK93</strain>
    </source>
</reference>
<dbReference type="SUPFAM" id="SSF47384">
    <property type="entry name" value="Homodimeric domain of signal transducing histidine kinase"/>
    <property type="match status" value="1"/>
</dbReference>
<evidence type="ECO:0000259" key="15">
    <source>
        <dbReference type="PROSITE" id="PS50109"/>
    </source>
</evidence>
<evidence type="ECO:0000256" key="8">
    <source>
        <dbReference type="ARBA" id="ARBA00022777"/>
    </source>
</evidence>
<evidence type="ECO:0000256" key="12">
    <source>
        <dbReference type="SAM" id="Coils"/>
    </source>
</evidence>
<dbReference type="InterPro" id="IPR013654">
    <property type="entry name" value="PAS_2"/>
</dbReference>
<keyword evidence="4" id="KW-0600">Photoreceptor protein</keyword>
<evidence type="ECO:0000256" key="5">
    <source>
        <dbReference type="ARBA" id="ARBA00022553"/>
    </source>
</evidence>
<dbReference type="InterPro" id="IPR016132">
    <property type="entry name" value="Phyto_chromo_attachment"/>
</dbReference>
<evidence type="ECO:0000259" key="14">
    <source>
        <dbReference type="PROSITE" id="PS50046"/>
    </source>
</evidence>
<dbReference type="FunFam" id="3.30.565.10:FF:000006">
    <property type="entry name" value="Sensor histidine kinase WalK"/>
    <property type="match status" value="1"/>
</dbReference>
<dbReference type="OrthoDB" id="9808408at2"/>
<dbReference type="SMART" id="SM00065">
    <property type="entry name" value="GAF"/>
    <property type="match status" value="1"/>
</dbReference>
<dbReference type="PROSITE" id="PS50109">
    <property type="entry name" value="HIS_KIN"/>
    <property type="match status" value="1"/>
</dbReference>
<gene>
    <name evidence="16" type="ORF">CAL65_15585</name>
</gene>
<dbReference type="GO" id="GO:0005886">
    <property type="term" value="C:plasma membrane"/>
    <property type="evidence" value="ECO:0007669"/>
    <property type="project" value="UniProtKB-ARBA"/>
</dbReference>
<keyword evidence="10" id="KW-0902">Two-component regulatory system</keyword>
<feature type="domain" description="Histidine kinase" evidence="15">
    <location>
        <begin position="521"/>
        <end position="736"/>
    </location>
</feature>
<dbReference type="Pfam" id="PF02518">
    <property type="entry name" value="HATPase_c"/>
    <property type="match status" value="1"/>
</dbReference>
<keyword evidence="8" id="KW-0418">Kinase</keyword>
<comment type="similarity">
    <text evidence="2">In the N-terminal section; belongs to the phytochrome family.</text>
</comment>
<dbReference type="SMART" id="SM00387">
    <property type="entry name" value="HATPase_c"/>
    <property type="match status" value="1"/>
</dbReference>
<evidence type="ECO:0000313" key="16">
    <source>
        <dbReference type="EMBL" id="RFA34443.1"/>
    </source>
</evidence>
<dbReference type="GO" id="GO:0009881">
    <property type="term" value="F:photoreceptor activity"/>
    <property type="evidence" value="ECO:0007669"/>
    <property type="project" value="UniProtKB-KW"/>
</dbReference>
<dbReference type="Gene3D" id="3.30.565.10">
    <property type="entry name" value="Histidine kinase-like ATPase, C-terminal domain"/>
    <property type="match status" value="1"/>
</dbReference>
<proteinExistence type="inferred from homology"/>
<comment type="caution">
    <text evidence="16">The sequence shown here is derived from an EMBL/GenBank/DDBJ whole genome shotgun (WGS) entry which is preliminary data.</text>
</comment>
<evidence type="ECO:0000313" key="17">
    <source>
        <dbReference type="Proteomes" id="UP000256763"/>
    </source>
</evidence>
<dbReference type="InterPro" id="IPR005467">
    <property type="entry name" value="His_kinase_dom"/>
</dbReference>
<evidence type="ECO:0000256" key="6">
    <source>
        <dbReference type="ARBA" id="ARBA00022606"/>
    </source>
</evidence>
<evidence type="ECO:0000256" key="2">
    <source>
        <dbReference type="ARBA" id="ARBA00006402"/>
    </source>
</evidence>
<dbReference type="InterPro" id="IPR035965">
    <property type="entry name" value="PAS-like_dom_sf"/>
</dbReference>
<dbReference type="CDD" id="cd00082">
    <property type="entry name" value="HisKA"/>
    <property type="match status" value="1"/>
</dbReference>
<dbReference type="Gene3D" id="3.30.450.20">
    <property type="entry name" value="PAS domain"/>
    <property type="match status" value="1"/>
</dbReference>
<dbReference type="GO" id="GO:0000155">
    <property type="term" value="F:phosphorelay sensor kinase activity"/>
    <property type="evidence" value="ECO:0007669"/>
    <property type="project" value="InterPro"/>
</dbReference>
<dbReference type="RefSeq" id="WP_116303044.1">
    <property type="nucleotide sequence ID" value="NZ_NFZV01000016.1"/>
</dbReference>